<protein>
    <submittedName>
        <fullName evidence="2">Uncharacterized protein</fullName>
    </submittedName>
</protein>
<accession>A0A4Y7RPI8</accession>
<feature type="signal peptide" evidence="1">
    <location>
        <begin position="1"/>
        <end position="24"/>
    </location>
</feature>
<dbReference type="Proteomes" id="UP000297597">
    <property type="component" value="Unassembled WGS sequence"/>
</dbReference>
<name>A0A4Y7RPI8_9FIRM</name>
<gene>
    <name evidence="2" type="ORF">Pmgp_02072</name>
</gene>
<dbReference type="AlphaFoldDB" id="A0A4Y7RPI8"/>
<evidence type="ECO:0000313" key="3">
    <source>
        <dbReference type="Proteomes" id="UP000297597"/>
    </source>
</evidence>
<feature type="chain" id="PRO_5021339554" evidence="1">
    <location>
        <begin position="25"/>
        <end position="231"/>
    </location>
</feature>
<keyword evidence="3" id="KW-1185">Reference proteome</keyword>
<dbReference type="EMBL" id="QFFZ01000020">
    <property type="protein sequence ID" value="TEB10905.1"/>
    <property type="molecule type" value="Genomic_DNA"/>
</dbReference>
<evidence type="ECO:0000313" key="2">
    <source>
        <dbReference type="EMBL" id="TEB10905.1"/>
    </source>
</evidence>
<organism evidence="2 3">
    <name type="scientific">Pelotomaculum propionicicum</name>
    <dbReference type="NCBI Taxonomy" id="258475"/>
    <lineage>
        <taxon>Bacteria</taxon>
        <taxon>Bacillati</taxon>
        <taxon>Bacillota</taxon>
        <taxon>Clostridia</taxon>
        <taxon>Eubacteriales</taxon>
        <taxon>Desulfotomaculaceae</taxon>
        <taxon>Pelotomaculum</taxon>
    </lineage>
</organism>
<dbReference type="OrthoDB" id="2086163at2"/>
<evidence type="ECO:0000256" key="1">
    <source>
        <dbReference type="SAM" id="SignalP"/>
    </source>
</evidence>
<reference evidence="2 3" key="1">
    <citation type="journal article" date="2018" name="Environ. Microbiol.">
        <title>Novel energy conservation strategies and behaviour of Pelotomaculum schinkii driving syntrophic propionate catabolism.</title>
        <authorList>
            <person name="Hidalgo-Ahumada C.A.P."/>
            <person name="Nobu M.K."/>
            <person name="Narihiro T."/>
            <person name="Tamaki H."/>
            <person name="Liu W.T."/>
            <person name="Kamagata Y."/>
            <person name="Stams A.J.M."/>
            <person name="Imachi H."/>
            <person name="Sousa D.Z."/>
        </authorList>
    </citation>
    <scope>NUCLEOTIDE SEQUENCE [LARGE SCALE GENOMIC DNA]</scope>
    <source>
        <strain evidence="2 3">MGP</strain>
    </source>
</reference>
<sequence length="231" mass="25523">MKRKFITALCVVLSLLIFALPVMASTEPTVQESGFNQKTFSEDTVITEDNVNDILKYFGLDPGNIIKKDNMPNIKVTVRDIEKTLKESSKLPKTIIQNDSNPTDVKVKTDVLGAKSSGTATVCKNVKITSALYMNYYATGQYYHEGSTKYWTSAGPARLEVATPPTALGFYQLDSVTTLTNQVVNPYTSSSYLRMDYCYAVGYYMYVGVGYILINSIGVSGYTTFGTSYIP</sequence>
<keyword evidence="1" id="KW-0732">Signal</keyword>
<proteinExistence type="predicted"/>
<dbReference type="RefSeq" id="WP_134213911.1">
    <property type="nucleotide sequence ID" value="NZ_QFFZ01000020.1"/>
</dbReference>
<comment type="caution">
    <text evidence="2">The sequence shown here is derived from an EMBL/GenBank/DDBJ whole genome shotgun (WGS) entry which is preliminary data.</text>
</comment>